<proteinExistence type="predicted"/>
<reference evidence="1 2" key="1">
    <citation type="submission" date="2024-04" db="EMBL/GenBank/DDBJ databases">
        <authorList>
            <person name="Rising A."/>
            <person name="Reimegard J."/>
            <person name="Sonavane S."/>
            <person name="Akerstrom W."/>
            <person name="Nylinder S."/>
            <person name="Hedman E."/>
            <person name="Kallberg Y."/>
        </authorList>
    </citation>
    <scope>NUCLEOTIDE SEQUENCE [LARGE SCALE GENOMIC DNA]</scope>
</reference>
<keyword evidence="2" id="KW-1185">Reference proteome</keyword>
<comment type="caution">
    <text evidence="1">The sequence shown here is derived from an EMBL/GenBank/DDBJ whole genome shotgun (WGS) entry which is preliminary data.</text>
</comment>
<sequence length="27" mass="3153">MDYISLGVKLFILVTRNLLIISDCQKR</sequence>
<evidence type="ECO:0000313" key="1">
    <source>
        <dbReference type="EMBL" id="CAL1293971.1"/>
    </source>
</evidence>
<dbReference type="AlphaFoldDB" id="A0AAV2BCL2"/>
<gene>
    <name evidence="1" type="ORF">LARSCL_LOCUS18496</name>
</gene>
<organism evidence="1 2">
    <name type="scientific">Larinioides sclopetarius</name>
    <dbReference type="NCBI Taxonomy" id="280406"/>
    <lineage>
        <taxon>Eukaryota</taxon>
        <taxon>Metazoa</taxon>
        <taxon>Ecdysozoa</taxon>
        <taxon>Arthropoda</taxon>
        <taxon>Chelicerata</taxon>
        <taxon>Arachnida</taxon>
        <taxon>Araneae</taxon>
        <taxon>Araneomorphae</taxon>
        <taxon>Entelegynae</taxon>
        <taxon>Araneoidea</taxon>
        <taxon>Araneidae</taxon>
        <taxon>Larinioides</taxon>
    </lineage>
</organism>
<protein>
    <submittedName>
        <fullName evidence="1">Uncharacterized protein</fullName>
    </submittedName>
</protein>
<dbReference type="EMBL" id="CAXIEN010000338">
    <property type="protein sequence ID" value="CAL1293971.1"/>
    <property type="molecule type" value="Genomic_DNA"/>
</dbReference>
<dbReference type="Proteomes" id="UP001497382">
    <property type="component" value="Unassembled WGS sequence"/>
</dbReference>
<evidence type="ECO:0000313" key="2">
    <source>
        <dbReference type="Proteomes" id="UP001497382"/>
    </source>
</evidence>
<accession>A0AAV2BCL2</accession>
<name>A0AAV2BCL2_9ARAC</name>